<evidence type="ECO:0000256" key="1">
    <source>
        <dbReference type="SAM" id="Phobius"/>
    </source>
</evidence>
<protein>
    <submittedName>
        <fullName evidence="2">Uncharacterized protein</fullName>
    </submittedName>
</protein>
<feature type="transmembrane region" description="Helical" evidence="1">
    <location>
        <begin position="157"/>
        <end position="174"/>
    </location>
</feature>
<feature type="transmembrane region" description="Helical" evidence="1">
    <location>
        <begin position="305"/>
        <end position="324"/>
    </location>
</feature>
<feature type="transmembrane region" description="Helical" evidence="1">
    <location>
        <begin position="180"/>
        <end position="206"/>
    </location>
</feature>
<dbReference type="PANTHER" id="PTHR36617:SF15">
    <property type="entry name" value="REVERSE TRANSCRIPTASE ZINC-BINDING DOMAIN-CONTAINING PROTEIN"/>
    <property type="match status" value="1"/>
</dbReference>
<proteinExistence type="predicted"/>
<reference evidence="2 3" key="1">
    <citation type="journal article" date="2018" name="PLoS Genet.">
        <title>Population sequencing reveals clonal diversity and ancestral inbreeding in the grapevine cultivar Chardonnay.</title>
        <authorList>
            <person name="Roach M.J."/>
            <person name="Johnson D.L."/>
            <person name="Bohlmann J."/>
            <person name="van Vuuren H.J."/>
            <person name="Jones S.J."/>
            <person name="Pretorius I.S."/>
            <person name="Schmidt S.A."/>
            <person name="Borneman A.R."/>
        </authorList>
    </citation>
    <scope>NUCLEOTIDE SEQUENCE [LARGE SCALE GENOMIC DNA]</scope>
    <source>
        <strain evidence="3">cv. Chardonnay</strain>
        <tissue evidence="2">Leaf</tissue>
    </source>
</reference>
<comment type="caution">
    <text evidence="2">The sequence shown here is derived from an EMBL/GenBank/DDBJ whole genome shotgun (WGS) entry which is preliminary data.</text>
</comment>
<dbReference type="PANTHER" id="PTHR36617">
    <property type="entry name" value="PROTEIN, PUTATIVE-RELATED"/>
    <property type="match status" value="1"/>
</dbReference>
<keyword evidence="1" id="KW-0812">Transmembrane</keyword>
<dbReference type="Proteomes" id="UP000288805">
    <property type="component" value="Unassembled WGS sequence"/>
</dbReference>
<evidence type="ECO:0000313" key="3">
    <source>
        <dbReference type="Proteomes" id="UP000288805"/>
    </source>
</evidence>
<dbReference type="EMBL" id="QGNW01002594">
    <property type="protein sequence ID" value="RVW15812.1"/>
    <property type="molecule type" value="Genomic_DNA"/>
</dbReference>
<accession>A0A438BXT2</accession>
<organism evidence="2 3">
    <name type="scientific">Vitis vinifera</name>
    <name type="common">Grape</name>
    <dbReference type="NCBI Taxonomy" id="29760"/>
    <lineage>
        <taxon>Eukaryota</taxon>
        <taxon>Viridiplantae</taxon>
        <taxon>Streptophyta</taxon>
        <taxon>Embryophyta</taxon>
        <taxon>Tracheophyta</taxon>
        <taxon>Spermatophyta</taxon>
        <taxon>Magnoliopsida</taxon>
        <taxon>eudicotyledons</taxon>
        <taxon>Gunneridae</taxon>
        <taxon>Pentapetalae</taxon>
        <taxon>rosids</taxon>
        <taxon>Vitales</taxon>
        <taxon>Vitaceae</taxon>
        <taxon>Viteae</taxon>
        <taxon>Vitis</taxon>
    </lineage>
</organism>
<dbReference type="AlphaFoldDB" id="A0A438BXT2"/>
<name>A0A438BXT2_VITVI</name>
<keyword evidence="1" id="KW-1133">Transmembrane helix</keyword>
<sequence>MEELVDILGCKVESLPSKYLRLPLGVTFKLTIVWDLVGEDAKKAHKVEETIPVERGTLNSYQKGLVLFGGEEGYGVGLWKAIRKGWDAFKSKISYVLGNKRRVKFWKDIWCGDTPLRTSFPSLFAIATSKEAWYVMLGSRLNFGDVRTPFCKEFPRLGVRLSPFVFAWLAVVFLAFDVFFMMFCIGMACIFFFALFCCIPLAAIAYAMKIREGASEDDIRLLPRYRFCDASLVRKVDDDKKQALEAAVELGSSSSISDLALHPEDSVSISGLSFSVFLNLVLDLSDCSYHFIITLVLSWTSFCHSLIFIAFLFLFFSLLFMLELSLNTQHVPYKPVHLSSL</sequence>
<keyword evidence="1" id="KW-0472">Membrane</keyword>
<evidence type="ECO:0000313" key="2">
    <source>
        <dbReference type="EMBL" id="RVW15812.1"/>
    </source>
</evidence>
<gene>
    <name evidence="2" type="ORF">CK203_073146</name>
</gene>